<organism evidence="2 3">
    <name type="scientific">Hymenobacter ginkgonis</name>
    <dbReference type="NCBI Taxonomy" id="2682976"/>
    <lineage>
        <taxon>Bacteria</taxon>
        <taxon>Pseudomonadati</taxon>
        <taxon>Bacteroidota</taxon>
        <taxon>Cytophagia</taxon>
        <taxon>Cytophagales</taxon>
        <taxon>Hymenobacteraceae</taxon>
        <taxon>Hymenobacter</taxon>
    </lineage>
</organism>
<feature type="chain" id="PRO_5029826119" evidence="1">
    <location>
        <begin position="34"/>
        <end position="457"/>
    </location>
</feature>
<evidence type="ECO:0000256" key="1">
    <source>
        <dbReference type="SAM" id="SignalP"/>
    </source>
</evidence>
<evidence type="ECO:0000313" key="3">
    <source>
        <dbReference type="Proteomes" id="UP000441336"/>
    </source>
</evidence>
<sequence>MIGSAMRPGRLVQWLLRGLLLALVSLAGGPATAQPLPPAVPADTMAPVSPALVQHFLARSLSVPGLVAPSVPAAQRRELLLWAGGVGTRLAGRLGGWFYTPESEEDAQVIIDTLRQSIEVLHAQSPDIAAQGCIFEIVWPHVSRLAVPNRLRATFGEDTLQVPKRNFRFADMMYPDYFGEDNTQRYRWDERPPGQAPGTPDLTQPEAQLWFYYCAVRQIDAGCEALHFGQIQLMDDRDTGHRAFWGLLQRIRAYARTRNRGFVLCDAHTHGEYYDPRPNAPLPDSLRQLLFDYHSFPLRPFEADTLRAGTHSAYLNVDATANPAGAIFQRSRGGRAPGGWLVRHLPAQAEFDNGPTGIPDKPGQWPLVWGRDEISWFANQPAAYRNQWLVYAQGRIHELDPNAYFQLPGVRGVMLAAYPHELYWAPEAGQGETIRAIWAGQTAAEAAALLLVGPPAP</sequence>
<proteinExistence type="predicted"/>
<reference evidence="2 3" key="1">
    <citation type="submission" date="2019-12" db="EMBL/GenBank/DDBJ databases">
        <title>Hymenobacter sp. HMF4947 Genome sequencing and assembly.</title>
        <authorList>
            <person name="Kang H."/>
            <person name="Cha I."/>
            <person name="Kim H."/>
            <person name="Joh K."/>
        </authorList>
    </citation>
    <scope>NUCLEOTIDE SEQUENCE [LARGE SCALE GENOMIC DNA]</scope>
    <source>
        <strain evidence="2 3">HMF4947</strain>
    </source>
</reference>
<dbReference type="Proteomes" id="UP000441336">
    <property type="component" value="Unassembled WGS sequence"/>
</dbReference>
<keyword evidence="1" id="KW-0732">Signal</keyword>
<evidence type="ECO:0000313" key="2">
    <source>
        <dbReference type="EMBL" id="MVN76389.1"/>
    </source>
</evidence>
<feature type="signal peptide" evidence="1">
    <location>
        <begin position="1"/>
        <end position="33"/>
    </location>
</feature>
<gene>
    <name evidence="2" type="ORF">GO988_08635</name>
</gene>
<accession>A0A7K1TDB5</accession>
<dbReference type="RefSeq" id="WP_157564240.1">
    <property type="nucleotide sequence ID" value="NZ_WQKZ01000002.1"/>
</dbReference>
<keyword evidence="3" id="KW-1185">Reference proteome</keyword>
<dbReference type="EMBL" id="WQKZ01000002">
    <property type="protein sequence ID" value="MVN76389.1"/>
    <property type="molecule type" value="Genomic_DNA"/>
</dbReference>
<comment type="caution">
    <text evidence="2">The sequence shown here is derived from an EMBL/GenBank/DDBJ whole genome shotgun (WGS) entry which is preliminary data.</text>
</comment>
<protein>
    <submittedName>
        <fullName evidence="2">Uncharacterized protein</fullName>
    </submittedName>
</protein>
<dbReference type="AlphaFoldDB" id="A0A7K1TDB5"/>
<name>A0A7K1TDB5_9BACT</name>